<feature type="compositionally biased region" description="Basic and acidic residues" evidence="1">
    <location>
        <begin position="1"/>
        <end position="10"/>
    </location>
</feature>
<comment type="caution">
    <text evidence="2">The sequence shown here is derived from an EMBL/GenBank/DDBJ whole genome shotgun (WGS) entry which is preliminary data.</text>
</comment>
<reference evidence="2" key="1">
    <citation type="journal article" date="2022" name="bioRxiv">
        <title>Sequencing and chromosome-scale assembly of the giantPleurodeles waltlgenome.</title>
        <authorList>
            <person name="Brown T."/>
            <person name="Elewa A."/>
            <person name="Iarovenko S."/>
            <person name="Subramanian E."/>
            <person name="Araus A.J."/>
            <person name="Petzold A."/>
            <person name="Susuki M."/>
            <person name="Suzuki K.-i.T."/>
            <person name="Hayashi T."/>
            <person name="Toyoda A."/>
            <person name="Oliveira C."/>
            <person name="Osipova E."/>
            <person name="Leigh N.D."/>
            <person name="Simon A."/>
            <person name="Yun M.H."/>
        </authorList>
    </citation>
    <scope>NUCLEOTIDE SEQUENCE</scope>
    <source>
        <strain evidence="2">20211129_DDA</strain>
        <tissue evidence="2">Liver</tissue>
    </source>
</reference>
<accession>A0AAV7WUC6</accession>
<dbReference type="EMBL" id="JANPWB010000001">
    <property type="protein sequence ID" value="KAJ1216385.1"/>
    <property type="molecule type" value="Genomic_DNA"/>
</dbReference>
<protein>
    <submittedName>
        <fullName evidence="2">Uncharacterized protein</fullName>
    </submittedName>
</protein>
<organism evidence="2 3">
    <name type="scientific">Pleurodeles waltl</name>
    <name type="common">Iberian ribbed newt</name>
    <dbReference type="NCBI Taxonomy" id="8319"/>
    <lineage>
        <taxon>Eukaryota</taxon>
        <taxon>Metazoa</taxon>
        <taxon>Chordata</taxon>
        <taxon>Craniata</taxon>
        <taxon>Vertebrata</taxon>
        <taxon>Euteleostomi</taxon>
        <taxon>Amphibia</taxon>
        <taxon>Batrachia</taxon>
        <taxon>Caudata</taxon>
        <taxon>Salamandroidea</taxon>
        <taxon>Salamandridae</taxon>
        <taxon>Pleurodelinae</taxon>
        <taxon>Pleurodeles</taxon>
    </lineage>
</organism>
<evidence type="ECO:0000256" key="1">
    <source>
        <dbReference type="SAM" id="MobiDB-lite"/>
    </source>
</evidence>
<gene>
    <name evidence="2" type="ORF">NDU88_003987</name>
</gene>
<keyword evidence="3" id="KW-1185">Reference proteome</keyword>
<name>A0AAV7WUC6_PLEWA</name>
<sequence length="86" mass="9519">MCRVDAHRQLGADTKTSSRRLQQRTAFPPPSSLPERRYYKLGVSAQTRPDSLVDINIQLSASAAINNQVPSQKQERSSVARVLAPT</sequence>
<evidence type="ECO:0000313" key="2">
    <source>
        <dbReference type="EMBL" id="KAJ1216385.1"/>
    </source>
</evidence>
<feature type="region of interest" description="Disordered" evidence="1">
    <location>
        <begin position="1"/>
        <end position="34"/>
    </location>
</feature>
<dbReference type="Proteomes" id="UP001066276">
    <property type="component" value="Chromosome 1_1"/>
</dbReference>
<evidence type="ECO:0000313" key="3">
    <source>
        <dbReference type="Proteomes" id="UP001066276"/>
    </source>
</evidence>
<dbReference type="AlphaFoldDB" id="A0AAV7WUC6"/>
<proteinExistence type="predicted"/>